<dbReference type="RefSeq" id="WP_125242422.1">
    <property type="nucleotide sequence ID" value="NZ_RSED01000004.1"/>
</dbReference>
<feature type="signal peptide" evidence="2">
    <location>
        <begin position="1"/>
        <end position="25"/>
    </location>
</feature>
<name>A0A3R8TDI8_9BURK</name>
<feature type="compositionally biased region" description="Low complexity" evidence="1">
    <location>
        <begin position="38"/>
        <end position="54"/>
    </location>
</feature>
<evidence type="ECO:0000313" key="4">
    <source>
        <dbReference type="Proteomes" id="UP000269265"/>
    </source>
</evidence>
<comment type="caution">
    <text evidence="3">The sequence shown here is derived from an EMBL/GenBank/DDBJ whole genome shotgun (WGS) entry which is preliminary data.</text>
</comment>
<keyword evidence="2" id="KW-0732">Signal</keyword>
<evidence type="ECO:0000256" key="2">
    <source>
        <dbReference type="SAM" id="SignalP"/>
    </source>
</evidence>
<accession>A0A3R8TDI8</accession>
<feature type="compositionally biased region" description="Gly residues" evidence="1">
    <location>
        <begin position="121"/>
        <end position="131"/>
    </location>
</feature>
<evidence type="ECO:0000313" key="3">
    <source>
        <dbReference type="EMBL" id="RRS05203.1"/>
    </source>
</evidence>
<feature type="compositionally biased region" description="Basic residues" evidence="1">
    <location>
        <begin position="90"/>
        <end position="104"/>
    </location>
</feature>
<organism evidence="3 4">
    <name type="scientific">Aquabacterium soli</name>
    <dbReference type="NCBI Taxonomy" id="2493092"/>
    <lineage>
        <taxon>Bacteria</taxon>
        <taxon>Pseudomonadati</taxon>
        <taxon>Pseudomonadota</taxon>
        <taxon>Betaproteobacteria</taxon>
        <taxon>Burkholderiales</taxon>
        <taxon>Aquabacterium</taxon>
    </lineage>
</organism>
<sequence>MNKHLLKRISLVATAALVASGAAMAQSQGSTVNGGGTSNAAGAINGSAGTSGATPPALPPSDMNGAPAAPSVDYNRVDPTAAGVDSGASKPHKARHTGSKKGKHARDAASAPSVLDDPNRAGGGSGNSNVR</sequence>
<reference evidence="3 4" key="1">
    <citation type="submission" date="2018-12" db="EMBL/GenBank/DDBJ databases">
        <title>The whole draft genome of Aquabacterium sp. SJQ9.</title>
        <authorList>
            <person name="Sun L."/>
            <person name="Gao X."/>
            <person name="Chen W."/>
            <person name="Huang K."/>
        </authorList>
    </citation>
    <scope>NUCLEOTIDE SEQUENCE [LARGE SCALE GENOMIC DNA]</scope>
    <source>
        <strain evidence="3 4">SJQ9</strain>
    </source>
</reference>
<proteinExistence type="predicted"/>
<gene>
    <name evidence="3" type="ORF">EIP75_06495</name>
</gene>
<feature type="chain" id="PRO_5018764041" evidence="2">
    <location>
        <begin position="26"/>
        <end position="131"/>
    </location>
</feature>
<dbReference type="Proteomes" id="UP000269265">
    <property type="component" value="Unassembled WGS sequence"/>
</dbReference>
<evidence type="ECO:0000256" key="1">
    <source>
        <dbReference type="SAM" id="MobiDB-lite"/>
    </source>
</evidence>
<protein>
    <submittedName>
        <fullName evidence="3">Uncharacterized protein</fullName>
    </submittedName>
</protein>
<feature type="region of interest" description="Disordered" evidence="1">
    <location>
        <begin position="22"/>
        <end position="131"/>
    </location>
</feature>
<dbReference type="EMBL" id="RSED01000004">
    <property type="protein sequence ID" value="RRS05203.1"/>
    <property type="molecule type" value="Genomic_DNA"/>
</dbReference>
<keyword evidence="4" id="KW-1185">Reference proteome</keyword>
<dbReference type="AlphaFoldDB" id="A0A3R8TDI8"/>